<evidence type="ECO:0000259" key="1">
    <source>
        <dbReference type="Pfam" id="PF22262"/>
    </source>
</evidence>
<sequence length="138" mass="15110">MTTCPRHPNWQALLDDYVRANERKPFAWSGQNCSTFATEWVRIATGRVLAVPDTLTAREALRTVRGLRGLYADACTQLGEPVPGLMARSGDFVLLRLPRSRGRVVRVFGVCLGSVVAGQGTNGLVMVPITEAEAAWRI</sequence>
<dbReference type="Pfam" id="PF22262">
    <property type="entry name" value="DUF6950"/>
    <property type="match status" value="1"/>
</dbReference>
<organism evidence="2 3">
    <name type="scientific">Polaromonas jejuensis</name>
    <dbReference type="NCBI Taxonomy" id="457502"/>
    <lineage>
        <taxon>Bacteria</taxon>
        <taxon>Pseudomonadati</taxon>
        <taxon>Pseudomonadota</taxon>
        <taxon>Betaproteobacteria</taxon>
        <taxon>Burkholderiales</taxon>
        <taxon>Comamonadaceae</taxon>
        <taxon>Polaromonas</taxon>
    </lineage>
</organism>
<accession>A0ABW0QGH2</accession>
<proteinExistence type="predicted"/>
<name>A0ABW0QGH2_9BURK</name>
<evidence type="ECO:0000313" key="3">
    <source>
        <dbReference type="Proteomes" id="UP001596084"/>
    </source>
</evidence>
<gene>
    <name evidence="2" type="ORF">ACFPP7_24330</name>
</gene>
<feature type="domain" description="DUF6950" evidence="1">
    <location>
        <begin position="6"/>
        <end position="138"/>
    </location>
</feature>
<dbReference type="EMBL" id="JBHSMX010000066">
    <property type="protein sequence ID" value="MFC5524011.1"/>
    <property type="molecule type" value="Genomic_DNA"/>
</dbReference>
<dbReference type="RefSeq" id="WP_068832058.1">
    <property type="nucleotide sequence ID" value="NZ_JBHSMX010000066.1"/>
</dbReference>
<dbReference type="Proteomes" id="UP001596084">
    <property type="component" value="Unassembled WGS sequence"/>
</dbReference>
<protein>
    <submittedName>
        <fullName evidence="2">DUF6950 family protein</fullName>
    </submittedName>
</protein>
<keyword evidence="3" id="KW-1185">Reference proteome</keyword>
<evidence type="ECO:0000313" key="2">
    <source>
        <dbReference type="EMBL" id="MFC5524011.1"/>
    </source>
</evidence>
<comment type="caution">
    <text evidence="2">The sequence shown here is derived from an EMBL/GenBank/DDBJ whole genome shotgun (WGS) entry which is preliminary data.</text>
</comment>
<reference evidence="3" key="1">
    <citation type="journal article" date="2019" name="Int. J. Syst. Evol. Microbiol.">
        <title>The Global Catalogue of Microorganisms (GCM) 10K type strain sequencing project: providing services to taxonomists for standard genome sequencing and annotation.</title>
        <authorList>
            <consortium name="The Broad Institute Genomics Platform"/>
            <consortium name="The Broad Institute Genome Sequencing Center for Infectious Disease"/>
            <person name="Wu L."/>
            <person name="Ma J."/>
        </authorList>
    </citation>
    <scope>NUCLEOTIDE SEQUENCE [LARGE SCALE GENOMIC DNA]</scope>
    <source>
        <strain evidence="3">CGMCC 4.7277</strain>
    </source>
</reference>
<dbReference type="InterPro" id="IPR053802">
    <property type="entry name" value="DUF6950"/>
</dbReference>